<dbReference type="Gene3D" id="1.25.40.10">
    <property type="entry name" value="Tetratricopeptide repeat domain"/>
    <property type="match status" value="1"/>
</dbReference>
<gene>
    <name evidence="2" type="ORF">AaE_011065</name>
</gene>
<dbReference type="EMBL" id="VJMI01016820">
    <property type="protein sequence ID" value="KAF0716581.1"/>
    <property type="molecule type" value="Genomic_DNA"/>
</dbReference>
<dbReference type="Proteomes" id="UP000469452">
    <property type="component" value="Unassembled WGS sequence"/>
</dbReference>
<proteinExistence type="predicted"/>
<organism evidence="2 3">
    <name type="scientific">Aphanomyces astaci</name>
    <name type="common">Crayfish plague agent</name>
    <dbReference type="NCBI Taxonomy" id="112090"/>
    <lineage>
        <taxon>Eukaryota</taxon>
        <taxon>Sar</taxon>
        <taxon>Stramenopiles</taxon>
        <taxon>Oomycota</taxon>
        <taxon>Saprolegniomycetes</taxon>
        <taxon>Saprolegniales</taxon>
        <taxon>Verrucalvaceae</taxon>
        <taxon>Aphanomyces</taxon>
    </lineage>
</organism>
<comment type="caution">
    <text evidence="2">The sequence shown here is derived from an EMBL/GenBank/DDBJ whole genome shotgun (WGS) entry which is preliminary data.</text>
</comment>
<dbReference type="AlphaFoldDB" id="A0A6A4ZT63"/>
<protein>
    <submittedName>
        <fullName evidence="2">Uncharacterized protein</fullName>
    </submittedName>
</protein>
<accession>A0A6A4ZT63</accession>
<dbReference type="InterPro" id="IPR011990">
    <property type="entry name" value="TPR-like_helical_dom_sf"/>
</dbReference>
<evidence type="ECO:0000313" key="2">
    <source>
        <dbReference type="EMBL" id="KAF0716581.1"/>
    </source>
</evidence>
<dbReference type="VEuPathDB" id="FungiDB:H257_02601"/>
<feature type="region of interest" description="Disordered" evidence="1">
    <location>
        <begin position="585"/>
        <end position="604"/>
    </location>
</feature>
<name>A0A6A4ZT63_APHAT</name>
<evidence type="ECO:0000313" key="3">
    <source>
        <dbReference type="Proteomes" id="UP000469452"/>
    </source>
</evidence>
<evidence type="ECO:0000256" key="1">
    <source>
        <dbReference type="SAM" id="MobiDB-lite"/>
    </source>
</evidence>
<sequence>MLAVDAIADSGLRQCKSWTDVQQVLQRMHEHVLHAPRSSGIFIEVWAATAKNAVLWAFNQAPPALTVIQAQAMLHGVLRDMHQHLLGGEYLRKVQPEPHHATTYYVGVLEKLVQVAPTSSVEAFGIVLAYCYVHGSLLDEATSVTNVLSSMASVQRDRLKVVKGWIALRQNDFGSAVSLLQANDGKNDATCVHHSLSVLTSLVHVAISTTTPLQAFWLAYSWVHQRTRHNIPLHTPSYPSTAVSSDEIWTLLETAMAGDIRPIVCLNMQAWLLTQHRIVVGAAEEVTAGDCLAKAIALDYDQGEKSTNLSLFNYAMLLGRLGKWTDMQQVLQYCLDDIHVGPSTTQTTNPAAQESAWSISVRTVASPLTLATVQAYMARTCIQSQDYSTARVMFQRLELAATDRVSIGPFQVQLHLSSLVRDHVYVLLEVNAHREALGVCAAALQRYQGDPVNAHREALGVCAAALQRYQGDPVLLLYKADALFCLEQVQECDWTLQQLDTALSGEDDDEAPNDLYAQVLNNQALVLACHGRTDDALRKLYDCRRRFPTCAHALFNLTVLLWRQGKQVAACTTWLAGRQIVHNSRTSADATTPPTSHVPAGQQGQICPQQIAALDRMVDKFWADDGRMRAIKQSLQVVEHYTSICGHESSSGNAPLNTPN</sequence>
<dbReference type="SUPFAM" id="SSF48452">
    <property type="entry name" value="TPR-like"/>
    <property type="match status" value="1"/>
</dbReference>
<feature type="compositionally biased region" description="Polar residues" evidence="1">
    <location>
        <begin position="585"/>
        <end position="595"/>
    </location>
</feature>
<reference evidence="2 3" key="1">
    <citation type="submission" date="2019-06" db="EMBL/GenBank/DDBJ databases">
        <title>Genomics analysis of Aphanomyces spp. identifies a new class of oomycete effector associated with host adaptation.</title>
        <authorList>
            <person name="Gaulin E."/>
        </authorList>
    </citation>
    <scope>NUCLEOTIDE SEQUENCE [LARGE SCALE GENOMIC DNA]</scope>
    <source>
        <strain evidence="2 3">E</strain>
    </source>
</reference>